<reference evidence="1" key="1">
    <citation type="submission" date="2014-11" db="EMBL/GenBank/DDBJ databases">
        <authorList>
            <person name="Otto D Thomas"/>
            <person name="Naeem Raeece"/>
        </authorList>
    </citation>
    <scope>NUCLEOTIDE SEQUENCE</scope>
</reference>
<protein>
    <submittedName>
        <fullName evidence="1">Uncharacterized protein</fullName>
    </submittedName>
</protein>
<dbReference type="AlphaFoldDB" id="A0A0G4G4E3"/>
<dbReference type="PhylomeDB" id="A0A0G4G4E3"/>
<evidence type="ECO:0000313" key="1">
    <source>
        <dbReference type="EMBL" id="CEM22804.1"/>
    </source>
</evidence>
<name>A0A0G4G4E3_9ALVE</name>
<sequence>MDQDQILWEVPVEVTMGITDQGAPGFKIGSYGAVRVTGLDAVTKQVVDINLIGYITKPGVHTKHLARRRGTVIDDGIDESKGGENYVIVMDTEERLTRLVITHPEGERESNLSFFVLLPMTQPPNKEMPPLEAHAFIRKQFRVGEMRKREEKKMITEKEELGAWHARFLHCNINQPAATLRERGVGVSEQTRR</sequence>
<organism evidence="1">
    <name type="scientific">Chromera velia CCMP2878</name>
    <dbReference type="NCBI Taxonomy" id="1169474"/>
    <lineage>
        <taxon>Eukaryota</taxon>
        <taxon>Sar</taxon>
        <taxon>Alveolata</taxon>
        <taxon>Colpodellida</taxon>
        <taxon>Chromeraceae</taxon>
        <taxon>Chromera</taxon>
    </lineage>
</organism>
<dbReference type="EMBL" id="CDMZ01000859">
    <property type="protein sequence ID" value="CEM22804.1"/>
    <property type="molecule type" value="Genomic_DNA"/>
</dbReference>
<proteinExistence type="predicted"/>
<gene>
    <name evidence="1" type="ORF">Cvel_20098</name>
</gene>
<dbReference type="VEuPathDB" id="CryptoDB:Cvel_20098"/>
<accession>A0A0G4G4E3</accession>